<dbReference type="EMBL" id="LHPJ01000005">
    <property type="protein sequence ID" value="KOO04110.1"/>
    <property type="molecule type" value="Genomic_DNA"/>
</dbReference>
<dbReference type="RefSeq" id="WP_053394519.1">
    <property type="nucleotide sequence ID" value="NZ_LHPJ01000005.1"/>
</dbReference>
<feature type="signal peptide" evidence="2">
    <location>
        <begin position="1"/>
        <end position="18"/>
    </location>
</feature>
<gene>
    <name evidence="3" type="ORF">AKJ17_04100</name>
</gene>
<keyword evidence="4" id="KW-1185">Reference proteome</keyword>
<evidence type="ECO:0000313" key="3">
    <source>
        <dbReference type="EMBL" id="KOO04110.1"/>
    </source>
</evidence>
<proteinExistence type="predicted"/>
<evidence type="ECO:0000313" key="4">
    <source>
        <dbReference type="Proteomes" id="UP000037515"/>
    </source>
</evidence>
<feature type="chain" id="PRO_5005600149" description="DUF4189 domain-containing protein" evidence="2">
    <location>
        <begin position="19"/>
        <end position="110"/>
    </location>
</feature>
<sequence>MKFKSILVMTILSTSVFANETDFLMSNAEVREEIRELKREIYYLKQRVSELEGKSRPSSTKKWGCYLDYVTAGGVYGTGNTQAEAKGKVLEKCNDKGGVCFEMSVECNKS</sequence>
<evidence type="ECO:0000256" key="1">
    <source>
        <dbReference type="SAM" id="Coils"/>
    </source>
</evidence>
<organism evidence="3 4">
    <name type="scientific">Vibrio nereis</name>
    <dbReference type="NCBI Taxonomy" id="693"/>
    <lineage>
        <taxon>Bacteria</taxon>
        <taxon>Pseudomonadati</taxon>
        <taxon>Pseudomonadota</taxon>
        <taxon>Gammaproteobacteria</taxon>
        <taxon>Vibrionales</taxon>
        <taxon>Vibrionaceae</taxon>
        <taxon>Vibrio</taxon>
    </lineage>
</organism>
<dbReference type="OrthoDB" id="5735340at2"/>
<keyword evidence="1" id="KW-0175">Coiled coil</keyword>
<accession>A0A0M0HPR5</accession>
<protein>
    <recommendedName>
        <fullName evidence="5">DUF4189 domain-containing protein</fullName>
    </recommendedName>
</protein>
<dbReference type="AlphaFoldDB" id="A0A0M0HPR5"/>
<dbReference type="PATRIC" id="fig|693.5.peg.829"/>
<evidence type="ECO:0000256" key="2">
    <source>
        <dbReference type="SAM" id="SignalP"/>
    </source>
</evidence>
<dbReference type="Proteomes" id="UP000037515">
    <property type="component" value="Unassembled WGS sequence"/>
</dbReference>
<feature type="coiled-coil region" evidence="1">
    <location>
        <begin position="27"/>
        <end position="54"/>
    </location>
</feature>
<comment type="caution">
    <text evidence="3">The sequence shown here is derived from an EMBL/GenBank/DDBJ whole genome shotgun (WGS) entry which is preliminary data.</text>
</comment>
<reference evidence="4" key="1">
    <citation type="submission" date="2015-08" db="EMBL/GenBank/DDBJ databases">
        <title>Vibrio galatheae sp. nov., a novel member of the Vibrionaceae family isolated from the Solomon Islands.</title>
        <authorList>
            <person name="Giubergia S."/>
            <person name="Machado H."/>
            <person name="Mateiu R.V."/>
            <person name="Gram L."/>
        </authorList>
    </citation>
    <scope>NUCLEOTIDE SEQUENCE [LARGE SCALE GENOMIC DNA]</scope>
    <source>
        <strain evidence="4">DSM 19584</strain>
    </source>
</reference>
<evidence type="ECO:0008006" key="5">
    <source>
        <dbReference type="Google" id="ProtNLM"/>
    </source>
</evidence>
<dbReference type="STRING" id="693.AKJ17_04100"/>
<name>A0A0M0HPR5_VIBNE</name>
<keyword evidence="2" id="KW-0732">Signal</keyword>